<proteinExistence type="predicted"/>
<feature type="compositionally biased region" description="Polar residues" evidence="1">
    <location>
        <begin position="101"/>
        <end position="111"/>
    </location>
</feature>
<dbReference type="Proteomes" id="UP000009046">
    <property type="component" value="Unassembled WGS sequence"/>
</dbReference>
<reference evidence="2" key="1">
    <citation type="submission" date="2007-04" db="EMBL/GenBank/DDBJ databases">
        <title>Annotation of Pediculus humanus corporis strain USDA.</title>
        <authorList>
            <person name="Kirkness E."/>
            <person name="Hannick L."/>
            <person name="Hass B."/>
            <person name="Bruggner R."/>
            <person name="Lawson D."/>
            <person name="Bidwell S."/>
            <person name="Joardar V."/>
            <person name="Caler E."/>
            <person name="Walenz B."/>
            <person name="Inman J."/>
            <person name="Schobel S."/>
            <person name="Galinsky K."/>
            <person name="Amedeo P."/>
            <person name="Strausberg R."/>
        </authorList>
    </citation>
    <scope>NUCLEOTIDE SEQUENCE</scope>
    <source>
        <strain evidence="2">USDA</strain>
    </source>
</reference>
<accession>E0VLK6</accession>
<gene>
    <name evidence="3" type="primary">8229629</name>
    <name evidence="2" type="ORF">Phum_PHUM288980</name>
</gene>
<sequence length="119" mass="13340">MKILVSVIKIIGTRRQTYTNNNGNAGTGQPQPQQPQSQPQPPPPQPHAHQQQQSVKTQRAPMESITPNNFRAQQPWPPSQQGPVPQTYAASLRYPSPAPYTAQQYSQHNSVSITLDYKW</sequence>
<dbReference type="AlphaFoldDB" id="E0VLK6"/>
<feature type="compositionally biased region" description="Low complexity" evidence="1">
    <location>
        <begin position="17"/>
        <end position="37"/>
    </location>
</feature>
<dbReference type="KEGG" id="phu:Phum_PHUM288980"/>
<evidence type="ECO:0000313" key="2">
    <source>
        <dbReference type="EMBL" id="EEB14262.1"/>
    </source>
</evidence>
<reference evidence="2" key="2">
    <citation type="submission" date="2007-04" db="EMBL/GenBank/DDBJ databases">
        <title>The genome of the human body louse.</title>
        <authorList>
            <consortium name="The Human Body Louse Genome Consortium"/>
            <person name="Kirkness E."/>
            <person name="Walenz B."/>
            <person name="Hass B."/>
            <person name="Bruggner R."/>
            <person name="Strausberg R."/>
        </authorList>
    </citation>
    <scope>NUCLEOTIDE SEQUENCE</scope>
    <source>
        <strain evidence="2">USDA</strain>
    </source>
</reference>
<evidence type="ECO:0000256" key="1">
    <source>
        <dbReference type="SAM" id="MobiDB-lite"/>
    </source>
</evidence>
<dbReference type="HOGENOM" id="CLU_2064249_0_0_1"/>
<evidence type="ECO:0000313" key="4">
    <source>
        <dbReference type="Proteomes" id="UP000009046"/>
    </source>
</evidence>
<dbReference type="EMBL" id="DS235272">
    <property type="protein sequence ID" value="EEB14262.1"/>
    <property type="molecule type" value="Genomic_DNA"/>
</dbReference>
<dbReference type="GeneID" id="8229629"/>
<dbReference type="CTD" id="8229629"/>
<dbReference type="RefSeq" id="XP_002427000.1">
    <property type="nucleotide sequence ID" value="XM_002426955.1"/>
</dbReference>
<keyword evidence="4" id="KW-1185">Reference proteome</keyword>
<dbReference type="InParanoid" id="E0VLK6"/>
<organism>
    <name type="scientific">Pediculus humanus subsp. corporis</name>
    <name type="common">Body louse</name>
    <dbReference type="NCBI Taxonomy" id="121224"/>
    <lineage>
        <taxon>Eukaryota</taxon>
        <taxon>Metazoa</taxon>
        <taxon>Ecdysozoa</taxon>
        <taxon>Arthropoda</taxon>
        <taxon>Hexapoda</taxon>
        <taxon>Insecta</taxon>
        <taxon>Pterygota</taxon>
        <taxon>Neoptera</taxon>
        <taxon>Paraneoptera</taxon>
        <taxon>Psocodea</taxon>
        <taxon>Troctomorpha</taxon>
        <taxon>Phthiraptera</taxon>
        <taxon>Anoplura</taxon>
        <taxon>Pediculidae</taxon>
        <taxon>Pediculus</taxon>
    </lineage>
</organism>
<protein>
    <submittedName>
        <fullName evidence="2 3">Uncharacterized protein</fullName>
    </submittedName>
</protein>
<dbReference type="EMBL" id="AAZO01003353">
    <property type="status" value="NOT_ANNOTATED_CDS"/>
    <property type="molecule type" value="Genomic_DNA"/>
</dbReference>
<reference evidence="3" key="3">
    <citation type="submission" date="2021-02" db="UniProtKB">
        <authorList>
            <consortium name="EnsemblMetazoa"/>
        </authorList>
    </citation>
    <scope>IDENTIFICATION</scope>
    <source>
        <strain evidence="3">USDA</strain>
    </source>
</reference>
<dbReference type="VEuPathDB" id="VectorBase:PHUM288980"/>
<dbReference type="EnsemblMetazoa" id="PHUM288980-RA">
    <property type="protein sequence ID" value="PHUM288980-PA"/>
    <property type="gene ID" value="PHUM288980"/>
</dbReference>
<name>E0VLK6_PEDHC</name>
<evidence type="ECO:0000313" key="3">
    <source>
        <dbReference type="EnsemblMetazoa" id="PHUM288980-PA"/>
    </source>
</evidence>
<feature type="region of interest" description="Disordered" evidence="1">
    <location>
        <begin position="13"/>
        <end position="111"/>
    </location>
</feature>